<name>A0A0R2A8Z8_9LACO</name>
<dbReference type="GO" id="GO:0016020">
    <property type="term" value="C:membrane"/>
    <property type="evidence" value="ECO:0007669"/>
    <property type="project" value="UniProtKB-SubCell"/>
</dbReference>
<evidence type="ECO:0000313" key="8">
    <source>
        <dbReference type="Proteomes" id="UP000051733"/>
    </source>
</evidence>
<dbReference type="PANTHER" id="PTHR43077">
    <property type="entry name" value="TRANSPORT PERMEASE YVFS-RELATED"/>
    <property type="match status" value="1"/>
</dbReference>
<evidence type="ECO:0000256" key="5">
    <source>
        <dbReference type="SAM" id="Phobius"/>
    </source>
</evidence>
<protein>
    <recommendedName>
        <fullName evidence="6">ABC-2 type transporter transmembrane domain-containing protein</fullName>
    </recommendedName>
</protein>
<comment type="subcellular location">
    <subcellularLocation>
        <location evidence="1">Membrane</location>
        <topology evidence="1">Multi-pass membrane protein</topology>
    </subcellularLocation>
</comment>
<organism evidence="7 8">
    <name type="scientific">Paucilactobacillus vaccinostercus DSM 20634</name>
    <dbReference type="NCBI Taxonomy" id="1423813"/>
    <lineage>
        <taxon>Bacteria</taxon>
        <taxon>Bacillati</taxon>
        <taxon>Bacillota</taxon>
        <taxon>Bacilli</taxon>
        <taxon>Lactobacillales</taxon>
        <taxon>Lactobacillaceae</taxon>
        <taxon>Paucilactobacillus</taxon>
    </lineage>
</organism>
<feature type="transmembrane region" description="Helical" evidence="5">
    <location>
        <begin position="391"/>
        <end position="410"/>
    </location>
</feature>
<keyword evidence="4 5" id="KW-0472">Membrane</keyword>
<dbReference type="STRING" id="1423813.FC26_GL000950"/>
<dbReference type="InterPro" id="IPR013525">
    <property type="entry name" value="ABC2_TM"/>
</dbReference>
<dbReference type="PANTHER" id="PTHR43077:SF5">
    <property type="entry name" value="PHAGE INFECTION PROTEIN"/>
    <property type="match status" value="1"/>
</dbReference>
<gene>
    <name evidence="7" type="ORF">FC26_GL000950</name>
</gene>
<sequence>MFKIFKQAGVWLAMVAVIAIIGIFSFLQIGVKNNIKLHQVPVALVNEDSGQTSTKLVKQLKKKFAGHDAQIKWVVVKHQKDLKQGFNDKKYYGALIIDHDFSQQLGQSQNYLKALVTKDKLTAMVQKNAALTTSLSPQIKAAEAQLAQTPTSAKMTVIVNQGMNATVAQALTTALPAMGNAMNQKISQQEKTVLQQNDVSLSAASWQTISNPIKVTQKKVNKIPSKSVSGAAPMLTIVFAWLGSLIGSMLLWRVYHKNKPNGRWTIKHITSQLLAGAVMSVVVALSFYFFAHTCFAMAVPNASEFIWILMGNVFVFFLLQTCILDWAGFKGWPLIIVLWLCAAAVLAYAPEIMPALYRNWIYSWIPMRFSADMITNALYFTNGSATTMSSAWVIGIIGVVALILIYLLPLKKDRQGILK</sequence>
<dbReference type="Proteomes" id="UP000051733">
    <property type="component" value="Unassembled WGS sequence"/>
</dbReference>
<dbReference type="AlphaFoldDB" id="A0A0R2A8Z8"/>
<evidence type="ECO:0000256" key="2">
    <source>
        <dbReference type="ARBA" id="ARBA00022692"/>
    </source>
</evidence>
<feature type="transmembrane region" description="Helical" evidence="5">
    <location>
        <begin position="305"/>
        <end position="324"/>
    </location>
</feature>
<evidence type="ECO:0000313" key="7">
    <source>
        <dbReference type="EMBL" id="KRM60313.1"/>
    </source>
</evidence>
<keyword evidence="2 5" id="KW-0812">Transmembrane</keyword>
<keyword evidence="3 5" id="KW-1133">Transmembrane helix</keyword>
<evidence type="ECO:0000256" key="3">
    <source>
        <dbReference type="ARBA" id="ARBA00022989"/>
    </source>
</evidence>
<dbReference type="Pfam" id="PF12698">
    <property type="entry name" value="ABC2_membrane_3"/>
    <property type="match status" value="1"/>
</dbReference>
<evidence type="ECO:0000256" key="1">
    <source>
        <dbReference type="ARBA" id="ARBA00004141"/>
    </source>
</evidence>
<dbReference type="GO" id="GO:0140359">
    <property type="term" value="F:ABC-type transporter activity"/>
    <property type="evidence" value="ECO:0007669"/>
    <property type="project" value="InterPro"/>
</dbReference>
<evidence type="ECO:0000259" key="6">
    <source>
        <dbReference type="Pfam" id="PF12698"/>
    </source>
</evidence>
<evidence type="ECO:0000256" key="4">
    <source>
        <dbReference type="ARBA" id="ARBA00023136"/>
    </source>
</evidence>
<feature type="transmembrane region" description="Helical" evidence="5">
    <location>
        <begin position="231"/>
        <end position="252"/>
    </location>
</feature>
<feature type="transmembrane region" description="Helical" evidence="5">
    <location>
        <begin position="273"/>
        <end position="299"/>
    </location>
</feature>
<feature type="domain" description="ABC-2 type transporter transmembrane" evidence="6">
    <location>
        <begin position="12"/>
        <end position="406"/>
    </location>
</feature>
<dbReference type="RefSeq" id="WP_057781275.1">
    <property type="nucleotide sequence ID" value="NZ_AYYY01000070.1"/>
</dbReference>
<dbReference type="Gene3D" id="3.40.1710.10">
    <property type="entry name" value="abc type-2 transporter like domain"/>
    <property type="match status" value="1"/>
</dbReference>
<reference evidence="7 8" key="1">
    <citation type="journal article" date="2015" name="Genome Announc.">
        <title>Expanding the biotechnology potential of lactobacilli through comparative genomics of 213 strains and associated genera.</title>
        <authorList>
            <person name="Sun Z."/>
            <person name="Harris H.M."/>
            <person name="McCann A."/>
            <person name="Guo C."/>
            <person name="Argimon S."/>
            <person name="Zhang W."/>
            <person name="Yang X."/>
            <person name="Jeffery I.B."/>
            <person name="Cooney J.C."/>
            <person name="Kagawa T.F."/>
            <person name="Liu W."/>
            <person name="Song Y."/>
            <person name="Salvetti E."/>
            <person name="Wrobel A."/>
            <person name="Rasinkangas P."/>
            <person name="Parkhill J."/>
            <person name="Rea M.C."/>
            <person name="O'Sullivan O."/>
            <person name="Ritari J."/>
            <person name="Douillard F.P."/>
            <person name="Paul Ross R."/>
            <person name="Yang R."/>
            <person name="Briner A.E."/>
            <person name="Felis G.E."/>
            <person name="de Vos W.M."/>
            <person name="Barrangou R."/>
            <person name="Klaenhammer T.R."/>
            <person name="Caufield P.W."/>
            <person name="Cui Y."/>
            <person name="Zhang H."/>
            <person name="O'Toole P.W."/>
        </authorList>
    </citation>
    <scope>NUCLEOTIDE SEQUENCE [LARGE SCALE GENOMIC DNA]</scope>
    <source>
        <strain evidence="7 8">DSM 20634</strain>
    </source>
</reference>
<accession>A0A0R2A8Z8</accession>
<feature type="transmembrane region" description="Helical" evidence="5">
    <location>
        <begin position="12"/>
        <end position="31"/>
    </location>
</feature>
<dbReference type="PATRIC" id="fig|1423813.3.peg.974"/>
<feature type="transmembrane region" description="Helical" evidence="5">
    <location>
        <begin position="331"/>
        <end position="349"/>
    </location>
</feature>
<dbReference type="EMBL" id="AYYY01000070">
    <property type="protein sequence ID" value="KRM60313.1"/>
    <property type="molecule type" value="Genomic_DNA"/>
</dbReference>
<proteinExistence type="predicted"/>
<keyword evidence="8" id="KW-1185">Reference proteome</keyword>
<dbReference type="InterPro" id="IPR051328">
    <property type="entry name" value="T7SS_ABC-Transporter"/>
</dbReference>
<comment type="caution">
    <text evidence="7">The sequence shown here is derived from an EMBL/GenBank/DDBJ whole genome shotgun (WGS) entry which is preliminary data.</text>
</comment>